<feature type="domain" description="Small EDRK-rich factor-like N-terminal" evidence="6">
    <location>
        <begin position="1"/>
        <end position="40"/>
    </location>
</feature>
<evidence type="ECO:0000256" key="5">
    <source>
        <dbReference type="SAM" id="MobiDB-lite"/>
    </source>
</evidence>
<accession>A0A6A0H1M1</accession>
<evidence type="ECO:0000256" key="4">
    <source>
        <dbReference type="ARBA" id="ARBA00023242"/>
    </source>
</evidence>
<evidence type="ECO:0000259" key="6">
    <source>
        <dbReference type="Pfam" id="PF04419"/>
    </source>
</evidence>
<dbReference type="Proteomes" id="UP000711488">
    <property type="component" value="Unassembled WGS sequence"/>
</dbReference>
<evidence type="ECO:0000313" key="9">
    <source>
        <dbReference type="RefSeq" id="XP_018024537.1"/>
    </source>
</evidence>
<dbReference type="Proteomes" id="UP000694843">
    <property type="component" value="Unplaced"/>
</dbReference>
<evidence type="ECO:0000256" key="3">
    <source>
        <dbReference type="ARBA" id="ARBA00022490"/>
    </source>
</evidence>
<dbReference type="AlphaFoldDB" id="A0A6A0H1M1"/>
<keyword evidence="4" id="KW-0539">Nucleus</keyword>
<dbReference type="EMBL" id="JQDR03009088">
    <property type="protein sequence ID" value="KAA0196209.1"/>
    <property type="molecule type" value="Genomic_DNA"/>
</dbReference>
<proteinExistence type="predicted"/>
<dbReference type="SUPFAM" id="SSF118359">
    <property type="entry name" value="Expressed protein At2g23090/F21P24.15"/>
    <property type="match status" value="1"/>
</dbReference>
<keyword evidence="3" id="KW-0963">Cytoplasm</keyword>
<feature type="region of interest" description="Disordered" evidence="5">
    <location>
        <begin position="56"/>
        <end position="77"/>
    </location>
</feature>
<evidence type="ECO:0000256" key="2">
    <source>
        <dbReference type="ARBA" id="ARBA00004496"/>
    </source>
</evidence>
<dbReference type="PANTHER" id="PTHR21213">
    <property type="entry name" value="GEO09665P1-RELATED"/>
    <property type="match status" value="1"/>
</dbReference>
<dbReference type="Pfam" id="PF04419">
    <property type="entry name" value="SERF-like_N"/>
    <property type="match status" value="1"/>
</dbReference>
<dbReference type="Gene3D" id="4.10.1050.10">
    <property type="entry name" value="At2g23090-like"/>
    <property type="match status" value="1"/>
</dbReference>
<feature type="compositionally biased region" description="Basic and acidic residues" evidence="5">
    <location>
        <begin position="56"/>
        <end position="65"/>
    </location>
</feature>
<keyword evidence="8" id="KW-1185">Reference proteome</keyword>
<evidence type="ECO:0000313" key="7">
    <source>
        <dbReference type="EMBL" id="KAA0196209.1"/>
    </source>
</evidence>
<organism evidence="7">
    <name type="scientific">Hyalella azteca</name>
    <name type="common">Amphipod</name>
    <dbReference type="NCBI Taxonomy" id="294128"/>
    <lineage>
        <taxon>Eukaryota</taxon>
        <taxon>Metazoa</taxon>
        <taxon>Ecdysozoa</taxon>
        <taxon>Arthropoda</taxon>
        <taxon>Crustacea</taxon>
        <taxon>Multicrustacea</taxon>
        <taxon>Malacostraca</taxon>
        <taxon>Eumalacostraca</taxon>
        <taxon>Peracarida</taxon>
        <taxon>Amphipoda</taxon>
        <taxon>Senticaudata</taxon>
        <taxon>Talitrida</taxon>
        <taxon>Talitroidea</taxon>
        <taxon>Hyalellidae</taxon>
        <taxon>Hyalella</taxon>
    </lineage>
</organism>
<comment type="subcellular location">
    <subcellularLocation>
        <location evidence="2">Cytoplasm</location>
    </subcellularLocation>
    <subcellularLocation>
        <location evidence="1">Nucleus</location>
    </subcellularLocation>
</comment>
<name>A0A6A0H1M1_HYAAZ</name>
<reference evidence="7" key="1">
    <citation type="submission" date="2014-08" db="EMBL/GenBank/DDBJ databases">
        <authorList>
            <person name="Murali S."/>
            <person name="Richards S."/>
            <person name="Bandaranaike D."/>
            <person name="Bellair M."/>
            <person name="Blankenburg K."/>
            <person name="Chao H."/>
            <person name="Dinh H."/>
            <person name="Doddapaneni H."/>
            <person name="Dugan-Rocha S."/>
            <person name="Elkadiri S."/>
            <person name="Gnanaolivu R."/>
            <person name="Hughes D."/>
            <person name="Lee S."/>
            <person name="Li M."/>
            <person name="Ming W."/>
            <person name="Munidasa M."/>
            <person name="Muniz J."/>
            <person name="Nguyen L."/>
            <person name="Osuji N."/>
            <person name="Pu L.-L."/>
            <person name="Puazo M."/>
            <person name="Skinner E."/>
            <person name="Qu C."/>
            <person name="Quiroz J."/>
            <person name="Raj R."/>
            <person name="Weissenberger G."/>
            <person name="Xin Y."/>
            <person name="Zou X."/>
            <person name="Han Y."/>
            <person name="Worley K."/>
            <person name="Muzny D."/>
            <person name="Gibbs R."/>
        </authorList>
    </citation>
    <scope>NUCLEOTIDE SEQUENCE</scope>
    <source>
        <strain evidence="7">HAZT.00-mixed</strain>
        <tissue evidence="7">Whole organism</tissue>
    </source>
</reference>
<dbReference type="KEGG" id="hazt:108680258"/>
<dbReference type="InterPro" id="IPR026939">
    <property type="entry name" value="ZNF706/At2g23090_sf"/>
</dbReference>
<protein>
    <submittedName>
        <fullName evidence="9">Zinc finger protein 706</fullName>
    </submittedName>
</protein>
<dbReference type="GeneID" id="108680258"/>
<dbReference type="GO" id="GO:0005737">
    <property type="term" value="C:cytoplasm"/>
    <property type="evidence" value="ECO:0007669"/>
    <property type="project" value="UniProtKB-SubCell"/>
</dbReference>
<dbReference type="InterPro" id="IPR045230">
    <property type="entry name" value="MBS1/2-like"/>
</dbReference>
<dbReference type="OMA" id="CDQKGAA"/>
<dbReference type="GO" id="GO:0005634">
    <property type="term" value="C:nucleus"/>
    <property type="evidence" value="ECO:0007669"/>
    <property type="project" value="UniProtKB-SubCell"/>
</dbReference>
<dbReference type="RefSeq" id="XP_018024537.1">
    <property type="nucleotide sequence ID" value="XM_018169048.2"/>
</dbReference>
<gene>
    <name evidence="9" type="primary">LOC108680258</name>
    <name evidence="7" type="ORF">HAZT_HAZT001285</name>
</gene>
<dbReference type="InterPro" id="IPR007513">
    <property type="entry name" value="SERF-like_N"/>
</dbReference>
<dbReference type="PANTHER" id="PTHR21213:SF0">
    <property type="entry name" value="ZINC FINGER PROTEIN 706"/>
    <property type="match status" value="1"/>
</dbReference>
<evidence type="ECO:0000256" key="1">
    <source>
        <dbReference type="ARBA" id="ARBA00004123"/>
    </source>
</evidence>
<reference evidence="7" key="3">
    <citation type="submission" date="2019-06" db="EMBL/GenBank/DDBJ databases">
        <authorList>
            <person name="Poynton C."/>
            <person name="Hasenbein S."/>
            <person name="Benoit J.B."/>
            <person name="Sepulveda M.S."/>
            <person name="Poelchau M.F."/>
            <person name="Murali S.C."/>
            <person name="Chen S."/>
            <person name="Glastad K.M."/>
            <person name="Werren J.H."/>
            <person name="Vineis J.H."/>
            <person name="Bowen J.L."/>
            <person name="Friedrich M."/>
            <person name="Jones J."/>
            <person name="Robertson H.M."/>
            <person name="Feyereisen R."/>
            <person name="Mechler-Hickson A."/>
            <person name="Mathers N."/>
            <person name="Lee C.E."/>
            <person name="Colbourne J.K."/>
            <person name="Biales A."/>
            <person name="Johnston J.S."/>
            <person name="Wellborn G.A."/>
            <person name="Rosendale A.J."/>
            <person name="Cridge A.G."/>
            <person name="Munoz-Torres M.C."/>
            <person name="Bain P.A."/>
            <person name="Manny A.R."/>
            <person name="Major K.M."/>
            <person name="Lambert F.N."/>
            <person name="Vulpe C.D."/>
            <person name="Tuck P."/>
            <person name="Blalock B.J."/>
            <person name="Lin Y.-Y."/>
            <person name="Smith M.E."/>
            <person name="Ochoa-Acuna H."/>
            <person name="Chen M.-J.M."/>
            <person name="Childers C.P."/>
            <person name="Qu J."/>
            <person name="Dugan S."/>
            <person name="Lee S.L."/>
            <person name="Chao H."/>
            <person name="Dinh H."/>
            <person name="Han Y."/>
            <person name="Doddapaneni H."/>
            <person name="Worley K.C."/>
            <person name="Muzny D.M."/>
            <person name="Gibbs R.A."/>
            <person name="Richards S."/>
        </authorList>
    </citation>
    <scope>NUCLEOTIDE SEQUENCE</scope>
    <source>
        <strain evidence="7">HAZT.00-mixed</strain>
        <tissue evidence="7">Whole organism</tissue>
    </source>
</reference>
<evidence type="ECO:0000313" key="8">
    <source>
        <dbReference type="Proteomes" id="UP000694843"/>
    </source>
</evidence>
<feature type="region of interest" description="Disordered" evidence="5">
    <location>
        <begin position="1"/>
        <end position="38"/>
    </location>
</feature>
<sequence>MARGHQKAQSQAKNQEKQKALKSKQGHSANEQKKAAAKALTFQCPVCRGLMPDPKTFKQHFENKHPSSPMPEEIKDA</sequence>
<reference evidence="9" key="4">
    <citation type="submission" date="2025-04" db="UniProtKB">
        <authorList>
            <consortium name="RefSeq"/>
        </authorList>
    </citation>
    <scope>IDENTIFICATION</scope>
    <source>
        <tissue evidence="9">Whole organism</tissue>
    </source>
</reference>
<reference evidence="7" key="2">
    <citation type="journal article" date="2018" name="Environ. Sci. Technol.">
        <title>The Toxicogenome of Hyalella azteca: A Model for Sediment Ecotoxicology and Evolutionary Toxicology.</title>
        <authorList>
            <person name="Poynton H.C."/>
            <person name="Hasenbein S."/>
            <person name="Benoit J.B."/>
            <person name="Sepulveda M.S."/>
            <person name="Poelchau M.F."/>
            <person name="Hughes D.S.T."/>
            <person name="Murali S.C."/>
            <person name="Chen S."/>
            <person name="Glastad K.M."/>
            <person name="Goodisman M.A.D."/>
            <person name="Werren J.H."/>
            <person name="Vineis J.H."/>
            <person name="Bowen J.L."/>
            <person name="Friedrich M."/>
            <person name="Jones J."/>
            <person name="Robertson H.M."/>
            <person name="Feyereisen R."/>
            <person name="Mechler-Hickson A."/>
            <person name="Mathers N."/>
            <person name="Lee C.E."/>
            <person name="Colbourne J.K."/>
            <person name="Biales A."/>
            <person name="Johnston J.S."/>
            <person name="Wellborn G.A."/>
            <person name="Rosendale A.J."/>
            <person name="Cridge A.G."/>
            <person name="Munoz-Torres M.C."/>
            <person name="Bain P.A."/>
            <person name="Manny A.R."/>
            <person name="Major K.M."/>
            <person name="Lambert F.N."/>
            <person name="Vulpe C.D."/>
            <person name="Tuck P."/>
            <person name="Blalock B.J."/>
            <person name="Lin Y.Y."/>
            <person name="Smith M.E."/>
            <person name="Ochoa-Acuna H."/>
            <person name="Chen M.M."/>
            <person name="Childers C.P."/>
            <person name="Qu J."/>
            <person name="Dugan S."/>
            <person name="Lee S.L."/>
            <person name="Chao H."/>
            <person name="Dinh H."/>
            <person name="Han Y."/>
            <person name="Doddapaneni H."/>
            <person name="Worley K.C."/>
            <person name="Muzny D.M."/>
            <person name="Gibbs R.A."/>
            <person name="Richards S."/>
        </authorList>
    </citation>
    <scope>NUCLEOTIDE SEQUENCE</scope>
    <source>
        <strain evidence="7">HAZT.00-mixed</strain>
        <tissue evidence="7">Whole organism</tissue>
    </source>
</reference>
<dbReference type="OrthoDB" id="73348at2759"/>